<protein>
    <submittedName>
        <fullName evidence="2">1195_t:CDS:1</fullName>
    </submittedName>
</protein>
<feature type="compositionally biased region" description="Polar residues" evidence="1">
    <location>
        <begin position="290"/>
        <end position="303"/>
    </location>
</feature>
<dbReference type="AlphaFoldDB" id="A0A9N8UWL7"/>
<feature type="compositionally biased region" description="Low complexity" evidence="1">
    <location>
        <begin position="304"/>
        <end position="321"/>
    </location>
</feature>
<proteinExistence type="predicted"/>
<reference evidence="2" key="1">
    <citation type="submission" date="2021-06" db="EMBL/GenBank/DDBJ databases">
        <authorList>
            <person name="Kallberg Y."/>
            <person name="Tangrot J."/>
            <person name="Rosling A."/>
        </authorList>
    </citation>
    <scope>NUCLEOTIDE SEQUENCE</scope>
    <source>
        <strain evidence="2">MT106</strain>
    </source>
</reference>
<feature type="compositionally biased region" description="Polar residues" evidence="1">
    <location>
        <begin position="340"/>
        <end position="351"/>
    </location>
</feature>
<dbReference type="EMBL" id="CAJVPL010000008">
    <property type="protein sequence ID" value="CAG8433620.1"/>
    <property type="molecule type" value="Genomic_DNA"/>
</dbReference>
<accession>A0A9N8UWL7</accession>
<feature type="compositionally biased region" description="Low complexity" evidence="1">
    <location>
        <begin position="242"/>
        <end position="255"/>
    </location>
</feature>
<evidence type="ECO:0000313" key="3">
    <source>
        <dbReference type="Proteomes" id="UP000789831"/>
    </source>
</evidence>
<feature type="compositionally biased region" description="Polar residues" evidence="1">
    <location>
        <begin position="205"/>
        <end position="215"/>
    </location>
</feature>
<evidence type="ECO:0000256" key="1">
    <source>
        <dbReference type="SAM" id="MobiDB-lite"/>
    </source>
</evidence>
<dbReference type="Proteomes" id="UP000789831">
    <property type="component" value="Unassembled WGS sequence"/>
</dbReference>
<comment type="caution">
    <text evidence="2">The sequence shown here is derived from an EMBL/GenBank/DDBJ whole genome shotgun (WGS) entry which is preliminary data.</text>
</comment>
<feature type="region of interest" description="Disordered" evidence="1">
    <location>
        <begin position="179"/>
        <end position="229"/>
    </location>
</feature>
<feature type="region of interest" description="Disordered" evidence="1">
    <location>
        <begin position="31"/>
        <end position="104"/>
    </location>
</feature>
<keyword evidence="3" id="KW-1185">Reference proteome</keyword>
<name>A0A9N8UWL7_9GLOM</name>
<feature type="region of interest" description="Disordered" evidence="1">
    <location>
        <begin position="242"/>
        <end position="388"/>
    </location>
</feature>
<feature type="compositionally biased region" description="Low complexity" evidence="1">
    <location>
        <begin position="370"/>
        <end position="388"/>
    </location>
</feature>
<evidence type="ECO:0000313" key="2">
    <source>
        <dbReference type="EMBL" id="CAG8433620.1"/>
    </source>
</evidence>
<sequence>MVAEVIDYRLSRLVVLCKDCGQDVGLYPARHKCGTSSSDATEKPPIPKKKLAGSSSSSGGGTTNGWAKLKAAKNEGKLSENNTQNSVNADARSTDDSNNDGLWNKLRGVRNWKDVSEGANPSQGTQGAKLWDKLLNATSTLKSNMTADSDNESEKEGWEGETHISRILREYHEKKSSELPDWLYSEEYSRPKKRGELLSGKSSDKTTSPLPSQRGSIEKNEEQPSYPKKSFKDIYALWESESTTATTTTISSSSAKPITLPNRMGYQSNGNTSSLPNSYDSGRYVERSNTKQYHGNTSSSSFLQAQPHSSSRSSQIDQYSQHRTNATTGQCYDDMPNRARSLSPNPSSRGHPQNHYDNDGYGVYSGVNDGAASRSRGRSSNRQGGYYG</sequence>
<feature type="compositionally biased region" description="Polar residues" evidence="1">
    <location>
        <begin position="79"/>
        <end position="88"/>
    </location>
</feature>
<feature type="compositionally biased region" description="Basic and acidic residues" evidence="1">
    <location>
        <begin position="187"/>
        <end position="196"/>
    </location>
</feature>
<dbReference type="OrthoDB" id="2683368at2759"/>
<organism evidence="2 3">
    <name type="scientific">Ambispora gerdemannii</name>
    <dbReference type="NCBI Taxonomy" id="144530"/>
    <lineage>
        <taxon>Eukaryota</taxon>
        <taxon>Fungi</taxon>
        <taxon>Fungi incertae sedis</taxon>
        <taxon>Mucoromycota</taxon>
        <taxon>Glomeromycotina</taxon>
        <taxon>Glomeromycetes</taxon>
        <taxon>Archaeosporales</taxon>
        <taxon>Ambisporaceae</taxon>
        <taxon>Ambispora</taxon>
    </lineage>
</organism>
<feature type="compositionally biased region" description="Polar residues" evidence="1">
    <location>
        <begin position="265"/>
        <end position="280"/>
    </location>
</feature>
<gene>
    <name evidence="2" type="ORF">AGERDE_LOCUS184</name>
</gene>